<reference evidence="2 3" key="1">
    <citation type="submission" date="2014-11" db="EMBL/GenBank/DDBJ databases">
        <title>Comparative genomic analysis of Cryptosporidium hominis reveals occurrence of genetic recombination in virulent subtypes.</title>
        <authorList>
            <person name="Guo Y."/>
            <person name="Tang K."/>
            <person name="Frace M."/>
            <person name="Li N."/>
            <person name="Roellig D.M."/>
            <person name="Sammons S."/>
            <person name="Knipe K."/>
            <person name="Rowe L."/>
            <person name="Feng Y."/>
            <person name="Xiao L."/>
        </authorList>
    </citation>
    <scope>NUCLEOTIDE SEQUENCE [LARGE SCALE GENOMIC DNA]</scope>
    <source>
        <strain evidence="2">30976</strain>
    </source>
</reference>
<dbReference type="Pfam" id="PF15375">
    <property type="entry name" value="FSAF1"/>
    <property type="match status" value="1"/>
</dbReference>
<evidence type="ECO:0000313" key="3">
    <source>
        <dbReference type="Proteomes" id="UP001429100"/>
    </source>
</evidence>
<accession>A0A0S4TGW5</accession>
<dbReference type="Proteomes" id="UP001429100">
    <property type="component" value="Unassembled WGS sequence"/>
</dbReference>
<evidence type="ECO:0000313" key="2">
    <source>
        <dbReference type="EMBL" id="PPS96733.1"/>
    </source>
</evidence>
<gene>
    <name evidence="1" type="ORF">CHUDEA5_3760</name>
    <name evidence="2" type="ORF">GY17_00001573</name>
</gene>
<dbReference type="AlphaFoldDB" id="A0A0S4TGW5"/>
<dbReference type="EMBL" id="LN877951">
    <property type="protein sequence ID" value="CUV06367.1"/>
    <property type="molecule type" value="Genomic_DNA"/>
</dbReference>
<dbReference type="VEuPathDB" id="CryptoDB:GY17_00001573"/>
<dbReference type="VEuPathDB" id="CryptoDB:Chro.50477"/>
<reference evidence="2 3" key="3">
    <citation type="submission" date="2017-10" db="EMBL/GenBank/DDBJ databases">
        <title>Consistent, comparative and evidence-based genome annotation and re-annotation for the closely-related species, Cryptosporidium parvum, C. hominis and C. tyzzeri.</title>
        <authorList>
            <person name="Baptista R.P."/>
            <person name="Li Y."/>
            <person name="Sateriale A."/>
            <person name="Striepen B."/>
            <person name="Kissinger J.C."/>
        </authorList>
    </citation>
    <scope>NUCLEOTIDE SEQUENCE [LARGE SCALE GENOMIC DNA]</scope>
    <source>
        <strain evidence="2">30976</strain>
    </source>
</reference>
<proteinExistence type="predicted"/>
<dbReference type="VEuPathDB" id="CryptoDB:CHUDEA5_3760"/>
<evidence type="ECO:0000313" key="1">
    <source>
        <dbReference type="EMBL" id="CUV06367.1"/>
    </source>
</evidence>
<reference evidence="1" key="2">
    <citation type="submission" date="2015-08" db="EMBL/GenBank/DDBJ databases">
        <authorList>
            <person name="Babu N.S."/>
            <person name="Beckwith C.J."/>
            <person name="Beseler K.G."/>
            <person name="Brison A."/>
            <person name="Carone J.V."/>
            <person name="Caskin T.P."/>
            <person name="Diamond M."/>
            <person name="Durham M.E."/>
            <person name="Foxe J.M."/>
            <person name="Go M."/>
            <person name="Henderson B.A."/>
            <person name="Jones I.B."/>
            <person name="McGettigan J.A."/>
            <person name="Micheletti S.J."/>
            <person name="Nasrallah M.E."/>
            <person name="Ortiz D."/>
            <person name="Piller C.R."/>
            <person name="Privatt S.R."/>
            <person name="Schneider S.L."/>
            <person name="Sharp S."/>
            <person name="Smith T.C."/>
            <person name="Stanton J.D."/>
            <person name="Ullery H.E."/>
            <person name="Wilson R.J."/>
            <person name="Serrano M.G."/>
            <person name="Buck G."/>
            <person name="Lee V."/>
            <person name="Wang Y."/>
            <person name="Carvalho R."/>
            <person name="Voegtly L."/>
            <person name="Shi R."/>
            <person name="Duckworth R."/>
            <person name="Johnson A."/>
            <person name="Loviza R."/>
            <person name="Walstead R."/>
            <person name="Shah Z."/>
            <person name="Kiflezghi M."/>
            <person name="Wade K."/>
            <person name="Ball S.L."/>
            <person name="Bradley K.W."/>
            <person name="Asai D.J."/>
            <person name="Bowman C.A."/>
            <person name="Russell D.A."/>
            <person name="Pope W.H."/>
            <person name="Jacobs-Sera D."/>
            <person name="Hendrix R.W."/>
            <person name="Hatfull G.F."/>
        </authorList>
    </citation>
    <scope>NUCLEOTIDE SEQUENCE [LARGE SCALE GENOMIC DNA]</scope>
</reference>
<protein>
    <submittedName>
        <fullName evidence="1">Uncharacterized protein</fullName>
    </submittedName>
</protein>
<organism evidence="1">
    <name type="scientific">Cryptosporidium hominis</name>
    <dbReference type="NCBI Taxonomy" id="237895"/>
    <lineage>
        <taxon>Eukaryota</taxon>
        <taxon>Sar</taxon>
        <taxon>Alveolata</taxon>
        <taxon>Apicomplexa</taxon>
        <taxon>Conoidasida</taxon>
        <taxon>Coccidia</taxon>
        <taxon>Eucoccidiorida</taxon>
        <taxon>Eimeriorina</taxon>
        <taxon>Cryptosporidiidae</taxon>
        <taxon>Cryptosporidium</taxon>
    </lineage>
</organism>
<dbReference type="VEuPathDB" id="CryptoDB:ChTU502y2012_410g0335"/>
<dbReference type="EMBL" id="JTAI01000013">
    <property type="protein sequence ID" value="PPS96733.1"/>
    <property type="molecule type" value="Genomic_DNA"/>
</dbReference>
<dbReference type="Proteomes" id="UP000199752">
    <property type="component" value="Chromosome 5"/>
</dbReference>
<sequence length="146" mass="17286">MKMRSNDFKTGKHKQNSLFNETVREIRKLVYPHLDKFQRQQYDNARAKVLGIKQKKSQKMPLPELISRQKATKRHIDKRKQLEEELDVKLHIGDKANRFEAEKDIKNRKKNKIEKRNMSTSLSGKGFSEKSGVVYVGKNIVKRRKH</sequence>
<keyword evidence="3" id="KW-1185">Reference proteome</keyword>
<dbReference type="InterPro" id="IPR027973">
    <property type="entry name" value="FSAF1-like"/>
</dbReference>
<name>A0A0S4TGW5_CRYHO</name>